<dbReference type="InterPro" id="IPR032675">
    <property type="entry name" value="LRR_dom_sf"/>
</dbReference>
<dbReference type="EMBL" id="WJXA01000011">
    <property type="protein sequence ID" value="KAF7126913.1"/>
    <property type="molecule type" value="Genomic_DNA"/>
</dbReference>
<dbReference type="SMART" id="SM00256">
    <property type="entry name" value="FBOX"/>
    <property type="match status" value="1"/>
</dbReference>
<dbReference type="Pfam" id="PF00646">
    <property type="entry name" value="F-box"/>
    <property type="match status" value="1"/>
</dbReference>
<dbReference type="InterPro" id="IPR055357">
    <property type="entry name" value="LRR_At1g61320_AtMIF1"/>
</dbReference>
<dbReference type="InterPro" id="IPR001810">
    <property type="entry name" value="F-box_dom"/>
</dbReference>
<dbReference type="PANTHER" id="PTHR34145">
    <property type="entry name" value="OS02G0105600 PROTEIN"/>
    <property type="match status" value="1"/>
</dbReference>
<dbReference type="Gene3D" id="3.80.10.10">
    <property type="entry name" value="Ribonuclease Inhibitor"/>
    <property type="match status" value="1"/>
</dbReference>
<protein>
    <recommendedName>
        <fullName evidence="2">F-box domain-containing protein</fullName>
    </recommendedName>
</protein>
<dbReference type="Proteomes" id="UP000626092">
    <property type="component" value="Unassembled WGS sequence"/>
</dbReference>
<keyword evidence="4" id="KW-1185">Reference proteome</keyword>
<dbReference type="SUPFAM" id="SSF52047">
    <property type="entry name" value="RNI-like"/>
    <property type="match status" value="1"/>
</dbReference>
<keyword evidence="1" id="KW-0812">Transmembrane</keyword>
<dbReference type="Gene3D" id="1.20.1280.50">
    <property type="match status" value="1"/>
</dbReference>
<evidence type="ECO:0000313" key="3">
    <source>
        <dbReference type="EMBL" id="KAF7126913.1"/>
    </source>
</evidence>
<accession>A0A834G9Z5</accession>
<dbReference type="OrthoDB" id="1552162at2759"/>
<keyword evidence="1" id="KW-0472">Membrane</keyword>
<feature type="transmembrane region" description="Helical" evidence="1">
    <location>
        <begin position="408"/>
        <end position="429"/>
    </location>
</feature>
<dbReference type="InterPro" id="IPR036047">
    <property type="entry name" value="F-box-like_dom_sf"/>
</dbReference>
<comment type="caution">
    <text evidence="3">The sequence shown here is derived from an EMBL/GenBank/DDBJ whole genome shotgun (WGS) entry which is preliminary data.</text>
</comment>
<evidence type="ECO:0000313" key="4">
    <source>
        <dbReference type="Proteomes" id="UP000626092"/>
    </source>
</evidence>
<evidence type="ECO:0000256" key="1">
    <source>
        <dbReference type="SAM" id="Phobius"/>
    </source>
</evidence>
<name>A0A834G9Z5_RHOSS</name>
<gene>
    <name evidence="3" type="ORF">RHSIM_Rhsim11G0190200</name>
</gene>
<dbReference type="Pfam" id="PF23622">
    <property type="entry name" value="LRR_At1g61320_AtMIF1"/>
    <property type="match status" value="1"/>
</dbReference>
<dbReference type="SUPFAM" id="SSF81383">
    <property type="entry name" value="F-box domain"/>
    <property type="match status" value="1"/>
</dbReference>
<evidence type="ECO:0000259" key="2">
    <source>
        <dbReference type="PROSITE" id="PS50181"/>
    </source>
</evidence>
<feature type="domain" description="F-box" evidence="2">
    <location>
        <begin position="12"/>
        <end position="63"/>
    </location>
</feature>
<dbReference type="InterPro" id="IPR053781">
    <property type="entry name" value="F-box_AtFBL13-like"/>
</dbReference>
<organism evidence="3 4">
    <name type="scientific">Rhododendron simsii</name>
    <name type="common">Sims's rhododendron</name>
    <dbReference type="NCBI Taxonomy" id="118357"/>
    <lineage>
        <taxon>Eukaryota</taxon>
        <taxon>Viridiplantae</taxon>
        <taxon>Streptophyta</taxon>
        <taxon>Embryophyta</taxon>
        <taxon>Tracheophyta</taxon>
        <taxon>Spermatophyta</taxon>
        <taxon>Magnoliopsida</taxon>
        <taxon>eudicotyledons</taxon>
        <taxon>Gunneridae</taxon>
        <taxon>Pentapetalae</taxon>
        <taxon>asterids</taxon>
        <taxon>Ericales</taxon>
        <taxon>Ericaceae</taxon>
        <taxon>Ericoideae</taxon>
        <taxon>Rhodoreae</taxon>
        <taxon>Rhododendron</taxon>
    </lineage>
</organism>
<dbReference type="PROSITE" id="PS50181">
    <property type="entry name" value="FBOX"/>
    <property type="match status" value="1"/>
</dbReference>
<reference evidence="3" key="1">
    <citation type="submission" date="2019-11" db="EMBL/GenBank/DDBJ databases">
        <authorList>
            <person name="Liu Y."/>
            <person name="Hou J."/>
            <person name="Li T.-Q."/>
            <person name="Guan C.-H."/>
            <person name="Wu X."/>
            <person name="Wu H.-Z."/>
            <person name="Ling F."/>
            <person name="Zhang R."/>
            <person name="Shi X.-G."/>
            <person name="Ren J.-P."/>
            <person name="Chen E.-F."/>
            <person name="Sun J.-M."/>
        </authorList>
    </citation>
    <scope>NUCLEOTIDE SEQUENCE</scope>
    <source>
        <strain evidence="3">Adult_tree_wgs_1</strain>
        <tissue evidence="3">Leaves</tissue>
    </source>
</reference>
<feature type="transmembrane region" description="Helical" evidence="1">
    <location>
        <begin position="378"/>
        <end position="402"/>
    </location>
</feature>
<sequence>MVYLQSRMTNFEDRISQLPDEILGTILSLLNIVEAASTCVLSKRWQYLWTHHAKVLNFYFPKILRAIDKVAGDESRVRTVTDKYLHCVNRVIQLHQGPHITDFKVLLYLSGKDSYRDIDEWFSFAIRKSVQRLEVNLCGYTHLGERLHMNMMCAIDRDIRLPCLCYTLADEVCSLIKSPYGLSCIKSLTQLSLTCVNITGELVEHFLSNCPLLIVLRVSYSESLEKLKVAGPSLGLKFLEISRCPRLRTVDICAPNLASLICLGFSHRPTPVLVRHAPSLVDLTVSQRKGFLNALPAVYFSQLESLTLSFDFSSLDNYAPPPFPELTTLKNLTFAGYAEEEDSFLGWISLIERAPLLRTFTLQVNAFSLYLTFGELRFCVVSLCLVAGDISLLCEMVLWLGLLLNSQVLLYLLPTNMVTFCISFLDILIQLMSPTRIQMQTEMEPTQRRLHRCLEVVKFVGCIDFELLAYFFQRAVALKTIVVDCRHPSLEPWHEFKENESLMELRNHASVLKVQAPPKIEVVISP</sequence>
<dbReference type="AlphaFoldDB" id="A0A834G9Z5"/>
<dbReference type="InterPro" id="IPR053772">
    <property type="entry name" value="At1g61320/At1g61330-like"/>
</dbReference>
<dbReference type="PANTHER" id="PTHR34145:SF68">
    <property type="entry name" value="FBD DOMAIN-CONTAINING PROTEIN"/>
    <property type="match status" value="1"/>
</dbReference>
<keyword evidence="1" id="KW-1133">Transmembrane helix</keyword>
<dbReference type="CDD" id="cd22160">
    <property type="entry name" value="F-box_AtFBL13-like"/>
    <property type="match status" value="1"/>
</dbReference>
<proteinExistence type="predicted"/>